<dbReference type="SUPFAM" id="SSF53756">
    <property type="entry name" value="UDP-Glycosyltransferase/glycogen phosphorylase"/>
    <property type="match status" value="1"/>
</dbReference>
<evidence type="ECO:0000256" key="1">
    <source>
        <dbReference type="PIRSR" id="PIRSR620023-1"/>
    </source>
</evidence>
<sequence length="345" mass="38409">MLLIRADASVTIGTGHIMRCLALAQAWRNRIGPVKFLCACIPDNLLKRLNDEAFEVVTSDTVPGSDDDLDRLLEIQDQEAATYLMVDGYQFDDNFQTHLSTSTARTLFLDDYGHCKRYDADWILNQNLGADSSFYDNRSERTKLLLGSSYALLRQEFLRLGGQSFYLNSPIENVLITLGGSDPQNLTLSVLTALTCLKCRPLKVRVVLGAGNPHSEEFSNIVDSIHEIEVLTNVYDMASLMRWADIAICSGGSTNWEFAYFGTPRVVLIQADNQVAATQELEKAGCVQLIDARKSLDLDRLMTQFYSLANSSSLIHKMSNANKLLVDGQGVNRILTQIYHGEVPL</sequence>
<dbReference type="AlphaFoldDB" id="A0A7V8V0Y6"/>
<dbReference type="InterPro" id="IPR020023">
    <property type="entry name" value="PseG"/>
</dbReference>
<dbReference type="RefSeq" id="WP_207394453.1">
    <property type="nucleotide sequence ID" value="NZ_JABRWO010000001.1"/>
</dbReference>
<feature type="binding site" evidence="2">
    <location>
        <position position="154"/>
    </location>
    <ligand>
        <name>substrate</name>
    </ligand>
</feature>
<reference evidence="4 5" key="1">
    <citation type="submission" date="2020-05" db="EMBL/GenBank/DDBJ databases">
        <title>Bremerella alba sp. nov., a novel planctomycete isolated from the surface of the macroalga Fucus spiralis.</title>
        <authorList>
            <person name="Godinho O."/>
            <person name="Botelho R."/>
            <person name="Albuquerque L."/>
            <person name="Wiegand S."/>
            <person name="Da Costa M.S."/>
            <person name="Lobo-Da-Cunha A."/>
            <person name="Jogler C."/>
            <person name="Lage O.M."/>
        </authorList>
    </citation>
    <scope>NUCLEOTIDE SEQUENCE [LARGE SCALE GENOMIC DNA]</scope>
    <source>
        <strain evidence="4 5">FF15</strain>
    </source>
</reference>
<feature type="binding site" evidence="2">
    <location>
        <position position="257"/>
    </location>
    <ligand>
        <name>substrate</name>
    </ligand>
</feature>
<evidence type="ECO:0000256" key="2">
    <source>
        <dbReference type="PIRSR" id="PIRSR620023-2"/>
    </source>
</evidence>
<dbReference type="Proteomes" id="UP000551616">
    <property type="component" value="Unassembled WGS sequence"/>
</dbReference>
<name>A0A7V8V0Y6_9BACT</name>
<keyword evidence="4" id="KW-0378">Hydrolase</keyword>
<feature type="active site" description="Proton acceptor" evidence="1">
    <location>
        <position position="16"/>
    </location>
</feature>
<organism evidence="4 5">
    <name type="scientific">Bremerella alba</name>
    <dbReference type="NCBI Taxonomy" id="980252"/>
    <lineage>
        <taxon>Bacteria</taxon>
        <taxon>Pseudomonadati</taxon>
        <taxon>Planctomycetota</taxon>
        <taxon>Planctomycetia</taxon>
        <taxon>Pirellulales</taxon>
        <taxon>Pirellulaceae</taxon>
        <taxon>Bremerella</taxon>
    </lineage>
</organism>
<dbReference type="Gene3D" id="3.40.50.11190">
    <property type="match status" value="1"/>
</dbReference>
<evidence type="ECO:0000313" key="4">
    <source>
        <dbReference type="EMBL" id="MBA2112920.1"/>
    </source>
</evidence>
<dbReference type="EMBL" id="JABRWO010000001">
    <property type="protein sequence ID" value="MBA2112920.1"/>
    <property type="molecule type" value="Genomic_DNA"/>
</dbReference>
<dbReference type="PANTHER" id="PTHR21015">
    <property type="entry name" value="UDP-N-ACETYLGLUCOSAMINE--N-ACETYLMURAMYL-(PENTAPEPTIDE) PYROPHOSPHORYL-UNDECAPRENOL N-ACETYLGLUCOSAMINE TRANSFERASE 1"/>
    <property type="match status" value="1"/>
</dbReference>
<dbReference type="GO" id="GO:0016787">
    <property type="term" value="F:hydrolase activity"/>
    <property type="evidence" value="ECO:0007669"/>
    <property type="project" value="UniProtKB-KW"/>
</dbReference>
<proteinExistence type="predicted"/>
<dbReference type="Pfam" id="PF04101">
    <property type="entry name" value="Glyco_tran_28_C"/>
    <property type="match status" value="1"/>
</dbReference>
<evidence type="ECO:0000313" key="5">
    <source>
        <dbReference type="Proteomes" id="UP000551616"/>
    </source>
</evidence>
<comment type="caution">
    <text evidence="4">The sequence shown here is derived from an EMBL/GenBank/DDBJ whole genome shotgun (WGS) entry which is preliminary data.</text>
</comment>
<dbReference type="PANTHER" id="PTHR21015:SF22">
    <property type="entry name" value="GLYCOSYLTRANSFERASE"/>
    <property type="match status" value="1"/>
</dbReference>
<accession>A0A7V8V0Y6</accession>
<dbReference type="Gene3D" id="3.40.50.2000">
    <property type="entry name" value="Glycogen Phosphorylase B"/>
    <property type="match status" value="1"/>
</dbReference>
<evidence type="ECO:0000259" key="3">
    <source>
        <dbReference type="Pfam" id="PF04101"/>
    </source>
</evidence>
<protein>
    <submittedName>
        <fullName evidence="4">UDP-2,4-diacetamido-2,4, 6-trideoxy-beta-L-altropyranose hydrolase</fullName>
        <ecNumber evidence="4">3.6.1.57</ecNumber>
    </submittedName>
</protein>
<dbReference type="NCBIfam" id="TIGR03590">
    <property type="entry name" value="PseG"/>
    <property type="match status" value="1"/>
</dbReference>
<keyword evidence="5" id="KW-1185">Reference proteome</keyword>
<dbReference type="InterPro" id="IPR007235">
    <property type="entry name" value="Glyco_trans_28_C"/>
</dbReference>
<dbReference type="EC" id="3.6.1.57" evidence="4"/>
<dbReference type="GO" id="GO:0016758">
    <property type="term" value="F:hexosyltransferase activity"/>
    <property type="evidence" value="ECO:0007669"/>
    <property type="project" value="InterPro"/>
</dbReference>
<feature type="domain" description="Glycosyl transferase family 28 C-terminal" evidence="3">
    <location>
        <begin position="177"/>
        <end position="322"/>
    </location>
</feature>
<gene>
    <name evidence="4" type="primary">pseG</name>
    <name evidence="4" type="ORF">HOV93_00610</name>
</gene>